<dbReference type="InterPro" id="IPR037185">
    <property type="entry name" value="EmrE-like"/>
</dbReference>
<dbReference type="Pfam" id="PF00892">
    <property type="entry name" value="EamA"/>
    <property type="match status" value="1"/>
</dbReference>
<dbReference type="SUPFAM" id="SSF103481">
    <property type="entry name" value="Multidrug resistance efflux transporter EmrE"/>
    <property type="match status" value="2"/>
</dbReference>
<dbReference type="GO" id="GO:0016020">
    <property type="term" value="C:membrane"/>
    <property type="evidence" value="ECO:0007669"/>
    <property type="project" value="InterPro"/>
</dbReference>
<feature type="transmembrane region" description="Helical" evidence="1">
    <location>
        <begin position="275"/>
        <end position="292"/>
    </location>
</feature>
<dbReference type="Proteomes" id="UP000184368">
    <property type="component" value="Unassembled WGS sequence"/>
</dbReference>
<feature type="transmembrane region" description="Helical" evidence="1">
    <location>
        <begin position="217"/>
        <end position="235"/>
    </location>
</feature>
<feature type="transmembrane region" description="Helical" evidence="1">
    <location>
        <begin position="146"/>
        <end position="165"/>
    </location>
</feature>
<dbReference type="STRING" id="1302690.BUE76_16430"/>
<dbReference type="Gene3D" id="1.10.3730.20">
    <property type="match status" value="1"/>
</dbReference>
<name>A0A1M5B0U2_9BACT</name>
<accession>A0A1M5B0U2</accession>
<evidence type="ECO:0000259" key="2">
    <source>
        <dbReference type="Pfam" id="PF00892"/>
    </source>
</evidence>
<keyword evidence="4" id="KW-1185">Reference proteome</keyword>
<feature type="transmembrane region" description="Helical" evidence="1">
    <location>
        <begin position="28"/>
        <end position="49"/>
    </location>
</feature>
<feature type="transmembrane region" description="Helical" evidence="1">
    <location>
        <begin position="6"/>
        <end position="21"/>
    </location>
</feature>
<dbReference type="AlphaFoldDB" id="A0A1M5B0U2"/>
<proteinExistence type="predicted"/>
<feature type="transmembrane region" description="Helical" evidence="1">
    <location>
        <begin position="185"/>
        <end position="205"/>
    </location>
</feature>
<evidence type="ECO:0000313" key="4">
    <source>
        <dbReference type="Proteomes" id="UP000184368"/>
    </source>
</evidence>
<dbReference type="RefSeq" id="WP_073042827.1">
    <property type="nucleotide sequence ID" value="NZ_FQUO01000007.1"/>
</dbReference>
<organism evidence="3 4">
    <name type="scientific">Cnuella takakiae</name>
    <dbReference type="NCBI Taxonomy" id="1302690"/>
    <lineage>
        <taxon>Bacteria</taxon>
        <taxon>Pseudomonadati</taxon>
        <taxon>Bacteroidota</taxon>
        <taxon>Chitinophagia</taxon>
        <taxon>Chitinophagales</taxon>
        <taxon>Chitinophagaceae</taxon>
        <taxon>Cnuella</taxon>
    </lineage>
</organism>
<reference evidence="3 4" key="1">
    <citation type="submission" date="2016-11" db="EMBL/GenBank/DDBJ databases">
        <authorList>
            <person name="Jaros S."/>
            <person name="Januszkiewicz K."/>
            <person name="Wedrychowicz H."/>
        </authorList>
    </citation>
    <scope>NUCLEOTIDE SEQUENCE [LARGE SCALE GENOMIC DNA]</scope>
    <source>
        <strain evidence="3 4">DSM 26897</strain>
    </source>
</reference>
<sequence length="293" mass="31586">MLYLLLSILLNAYLFLSFKVVERFGIPVLQAIVFNYITCVITGCFIIGSFPLNTASVGQPWFYWALLMGTMFVSIFNLIGFTAQKIGVSVVSVVTKLSLVIPFLFSIYLYSEKVSAVQVGGLLVALMAVVLTSIPDRKAGHGDQRLSPFVRLLIPLVLFISTGLLDTLLKYVEQGFLNTANSNAYLITSFATAATIGSIVLAVLVARGKQQFNPRSILAGIAIGIPNYFSIWCLVKALQLNPGRSAAIIPVNNMGIVLAGSVAAFLLLGERMSRINWLGIGLSLVAIALIAFG</sequence>
<evidence type="ECO:0000256" key="1">
    <source>
        <dbReference type="SAM" id="Phobius"/>
    </source>
</evidence>
<protein>
    <submittedName>
        <fullName evidence="3">Uncharacterized membrane protein</fullName>
    </submittedName>
</protein>
<feature type="transmembrane region" description="Helical" evidence="1">
    <location>
        <begin position="61"/>
        <end position="79"/>
    </location>
</feature>
<keyword evidence="1" id="KW-0812">Transmembrane</keyword>
<feature type="transmembrane region" description="Helical" evidence="1">
    <location>
        <begin position="116"/>
        <end position="134"/>
    </location>
</feature>
<feature type="domain" description="EamA" evidence="2">
    <location>
        <begin position="187"/>
        <end position="291"/>
    </location>
</feature>
<keyword evidence="1" id="KW-0472">Membrane</keyword>
<dbReference type="EMBL" id="FQUO01000007">
    <property type="protein sequence ID" value="SHF36124.1"/>
    <property type="molecule type" value="Genomic_DNA"/>
</dbReference>
<evidence type="ECO:0000313" key="3">
    <source>
        <dbReference type="EMBL" id="SHF36124.1"/>
    </source>
</evidence>
<gene>
    <name evidence="3" type="ORF">SAMN05444008_10790</name>
</gene>
<feature type="transmembrane region" description="Helical" evidence="1">
    <location>
        <begin position="86"/>
        <end position="110"/>
    </location>
</feature>
<dbReference type="OrthoDB" id="1524053at2"/>
<dbReference type="InterPro" id="IPR000620">
    <property type="entry name" value="EamA_dom"/>
</dbReference>
<keyword evidence="1" id="KW-1133">Transmembrane helix</keyword>
<feature type="transmembrane region" description="Helical" evidence="1">
    <location>
        <begin position="247"/>
        <end position="268"/>
    </location>
</feature>